<reference evidence="13" key="1">
    <citation type="submission" date="2009-04" db="EMBL/GenBank/DDBJ databases">
        <title>Phylogenetic inference of Terebelliformia worms based on combined mitochondrial and nuclear data.</title>
        <authorList>
            <person name="Zhong M."/>
            <person name="Struck T.H."/>
            <person name="Halanych K.M."/>
        </authorList>
    </citation>
    <scope>NUCLEOTIDE SEQUENCE</scope>
</reference>
<sequence length="233" mass="25621">MMLDIFSSFDPGFYSFSGGYKMIMFWVVSVMGVFIIMIKFWASPSRLTGVVYFLSGCMCTQSRRTMGGHIKGFSSVLSALFLFIIIVNFLGLIPYMFSASSHLVYSLAFGLPMWLSLILSGAVAFTSSFLAHLLPGGAPGWLDPFLVLVESVSIMLRSITLSFRLAANMSAGHIALTLMGVYASSAVFLSPGVFLILVLIQMFYILFEMGICLIQSYIFCLLASLYSDDHPSL</sequence>
<evidence type="ECO:0000256" key="10">
    <source>
        <dbReference type="ARBA" id="ARBA00023310"/>
    </source>
</evidence>
<keyword evidence="10" id="KW-0066">ATP synthesis</keyword>
<feature type="transmembrane region" description="Helical" evidence="12">
    <location>
        <begin position="73"/>
        <end position="97"/>
    </location>
</feature>
<feature type="transmembrane region" description="Helical" evidence="12">
    <location>
        <begin position="205"/>
        <end position="226"/>
    </location>
</feature>
<keyword evidence="8" id="KW-0406">Ion transport</keyword>
<dbReference type="InterPro" id="IPR000568">
    <property type="entry name" value="ATP_synth_F0_asu"/>
</dbReference>
<feature type="transmembrane region" description="Helical" evidence="12">
    <location>
        <begin position="103"/>
        <end position="133"/>
    </location>
</feature>
<evidence type="ECO:0000313" key="13">
    <source>
        <dbReference type="EMBL" id="ACR00055.1"/>
    </source>
</evidence>
<dbReference type="InterPro" id="IPR035908">
    <property type="entry name" value="F0_ATP_A_sf"/>
</dbReference>
<dbReference type="PANTHER" id="PTHR11410:SF0">
    <property type="entry name" value="ATP SYNTHASE SUBUNIT A"/>
    <property type="match status" value="1"/>
</dbReference>
<dbReference type="PROSITE" id="PS00449">
    <property type="entry name" value="ATPASE_A"/>
    <property type="match status" value="1"/>
</dbReference>
<dbReference type="NCBIfam" id="TIGR01131">
    <property type="entry name" value="ATP_synt_6_or_A"/>
    <property type="match status" value="1"/>
</dbReference>
<keyword evidence="5 12" id="KW-0812">Transmembrane</keyword>
<evidence type="ECO:0000256" key="5">
    <source>
        <dbReference type="ARBA" id="ARBA00022692"/>
    </source>
</evidence>
<keyword evidence="7 12" id="KW-1133">Transmembrane helix</keyword>
<name>G8XXL4_AUCCR</name>
<dbReference type="InterPro" id="IPR045083">
    <property type="entry name" value="ATP_synth_F0_asu_bact/mt"/>
</dbReference>
<feature type="transmembrane region" description="Helical" evidence="12">
    <location>
        <begin position="20"/>
        <end position="42"/>
    </location>
</feature>
<feature type="transmembrane region" description="Helical" evidence="12">
    <location>
        <begin position="173"/>
        <end position="198"/>
    </location>
</feature>
<comment type="similarity">
    <text evidence="2">Belongs to the ATPase A chain family.</text>
</comment>
<accession>G8XXL4</accession>
<organism evidence="13">
    <name type="scientific">Auchenoplax crinita</name>
    <name type="common">Polychaete worm</name>
    <dbReference type="NCBI Taxonomy" id="397536"/>
    <lineage>
        <taxon>Eukaryota</taxon>
        <taxon>Metazoa</taxon>
        <taxon>Spiralia</taxon>
        <taxon>Lophotrochozoa</taxon>
        <taxon>Annelida</taxon>
        <taxon>Polychaeta</taxon>
        <taxon>Sedentaria</taxon>
        <taxon>Canalipalpata</taxon>
        <taxon>Terebellida</taxon>
        <taxon>Terebelliformia</taxon>
        <taxon>Ampharetidae</taxon>
        <taxon>Auchenoplax</taxon>
    </lineage>
</organism>
<dbReference type="CDD" id="cd00310">
    <property type="entry name" value="ATP-synt_Fo_a_6"/>
    <property type="match status" value="1"/>
</dbReference>
<comment type="subcellular location">
    <subcellularLocation>
        <location evidence="1">Membrane</location>
        <topology evidence="1">Multi-pass membrane protein</topology>
    </subcellularLocation>
    <subcellularLocation>
        <location evidence="11">Mitochondrion inner membrane</location>
        <topology evidence="11">Multi-pass membrane protein</topology>
    </subcellularLocation>
</comment>
<keyword evidence="3" id="KW-0813">Transport</keyword>
<keyword evidence="9 12" id="KW-0472">Membrane</keyword>
<dbReference type="EMBL" id="FJ976041">
    <property type="protein sequence ID" value="ACR00055.1"/>
    <property type="molecule type" value="Genomic_DNA"/>
</dbReference>
<proteinExistence type="inferred from homology"/>
<evidence type="ECO:0000256" key="1">
    <source>
        <dbReference type="ARBA" id="ARBA00004141"/>
    </source>
</evidence>
<dbReference type="Gene3D" id="1.20.120.220">
    <property type="entry name" value="ATP synthase, F0 complex, subunit A"/>
    <property type="match status" value="1"/>
</dbReference>
<dbReference type="SUPFAM" id="SSF81336">
    <property type="entry name" value="F1F0 ATP synthase subunit A"/>
    <property type="match status" value="1"/>
</dbReference>
<protein>
    <recommendedName>
        <fullName evidence="11">ATP synthase subunit a</fullName>
    </recommendedName>
</protein>
<dbReference type="InterPro" id="IPR023011">
    <property type="entry name" value="ATP_synth_F0_asu_AS"/>
</dbReference>
<evidence type="ECO:0000256" key="4">
    <source>
        <dbReference type="ARBA" id="ARBA00022547"/>
    </source>
</evidence>
<evidence type="ECO:0000256" key="6">
    <source>
        <dbReference type="ARBA" id="ARBA00022781"/>
    </source>
</evidence>
<dbReference type="GO" id="GO:0005743">
    <property type="term" value="C:mitochondrial inner membrane"/>
    <property type="evidence" value="ECO:0007669"/>
    <property type="project" value="UniProtKB-SubCell"/>
</dbReference>
<dbReference type="PANTHER" id="PTHR11410">
    <property type="entry name" value="ATP SYNTHASE SUBUNIT A"/>
    <property type="match status" value="1"/>
</dbReference>
<gene>
    <name evidence="13" type="primary">ATP6</name>
</gene>
<keyword evidence="4" id="KW-0138">CF(0)</keyword>
<keyword evidence="6" id="KW-0375">Hydrogen ion transport</keyword>
<evidence type="ECO:0000256" key="11">
    <source>
        <dbReference type="RuleBase" id="RU004450"/>
    </source>
</evidence>
<dbReference type="AlphaFoldDB" id="G8XXL4"/>
<evidence type="ECO:0000256" key="12">
    <source>
        <dbReference type="SAM" id="Phobius"/>
    </source>
</evidence>
<dbReference type="Pfam" id="PF00119">
    <property type="entry name" value="ATP-synt_A"/>
    <property type="match status" value="1"/>
</dbReference>
<evidence type="ECO:0000256" key="8">
    <source>
        <dbReference type="ARBA" id="ARBA00023065"/>
    </source>
</evidence>
<evidence type="ECO:0000256" key="9">
    <source>
        <dbReference type="ARBA" id="ARBA00023136"/>
    </source>
</evidence>
<dbReference type="PRINTS" id="PR00123">
    <property type="entry name" value="ATPASEA"/>
</dbReference>
<evidence type="ECO:0000256" key="2">
    <source>
        <dbReference type="ARBA" id="ARBA00006810"/>
    </source>
</evidence>
<evidence type="ECO:0000256" key="7">
    <source>
        <dbReference type="ARBA" id="ARBA00022989"/>
    </source>
</evidence>
<evidence type="ECO:0000256" key="3">
    <source>
        <dbReference type="ARBA" id="ARBA00022448"/>
    </source>
</evidence>
<dbReference type="GO" id="GO:0046933">
    <property type="term" value="F:proton-transporting ATP synthase activity, rotational mechanism"/>
    <property type="evidence" value="ECO:0007669"/>
    <property type="project" value="TreeGrafter"/>
</dbReference>
<keyword evidence="13" id="KW-0496">Mitochondrion</keyword>
<dbReference type="GO" id="GO:0045259">
    <property type="term" value="C:proton-transporting ATP synthase complex"/>
    <property type="evidence" value="ECO:0007669"/>
    <property type="project" value="UniProtKB-KW"/>
</dbReference>
<geneLocation type="mitochondrion" evidence="13"/>
<feature type="transmembrane region" description="Helical" evidence="12">
    <location>
        <begin position="145"/>
        <end position="167"/>
    </location>
</feature>